<evidence type="ECO:0000256" key="5">
    <source>
        <dbReference type="ARBA" id="ARBA00022725"/>
    </source>
</evidence>
<keyword evidence="17" id="KW-1185">Reference proteome</keyword>
<dbReference type="PROSITE" id="PS00237">
    <property type="entry name" value="G_PROTEIN_RECEP_F1_1"/>
    <property type="match status" value="1"/>
</dbReference>
<keyword evidence="8 14" id="KW-0472">Membrane</keyword>
<dbReference type="PROSITE" id="PS50262">
    <property type="entry name" value="G_PROTEIN_RECEP_F1_2"/>
    <property type="match status" value="1"/>
</dbReference>
<dbReference type="PRINTS" id="PR00237">
    <property type="entry name" value="GPCRRHODOPSN"/>
</dbReference>
<dbReference type="InterPro" id="IPR052921">
    <property type="entry name" value="GPCR1_Superfamily_Member"/>
</dbReference>
<feature type="transmembrane region" description="Helical" evidence="14">
    <location>
        <begin position="96"/>
        <end position="118"/>
    </location>
</feature>
<evidence type="ECO:0000256" key="12">
    <source>
        <dbReference type="ARBA" id="ARBA00023224"/>
    </source>
</evidence>
<dbReference type="GO" id="GO:0005886">
    <property type="term" value="C:plasma membrane"/>
    <property type="evidence" value="ECO:0007669"/>
    <property type="project" value="UniProtKB-SubCell"/>
</dbReference>
<evidence type="ECO:0000256" key="4">
    <source>
        <dbReference type="ARBA" id="ARBA00022692"/>
    </source>
</evidence>
<comment type="similarity">
    <text evidence="13">Belongs to the G-protein coupled receptor 1 family.</text>
</comment>
<organism evidence="16 17">
    <name type="scientific">Collichthys lucidus</name>
    <name type="common">Big head croaker</name>
    <name type="synonym">Sciaena lucida</name>
    <dbReference type="NCBI Taxonomy" id="240159"/>
    <lineage>
        <taxon>Eukaryota</taxon>
        <taxon>Metazoa</taxon>
        <taxon>Chordata</taxon>
        <taxon>Craniata</taxon>
        <taxon>Vertebrata</taxon>
        <taxon>Euteleostomi</taxon>
        <taxon>Actinopterygii</taxon>
        <taxon>Neopterygii</taxon>
        <taxon>Teleostei</taxon>
        <taxon>Neoteleostei</taxon>
        <taxon>Acanthomorphata</taxon>
        <taxon>Eupercaria</taxon>
        <taxon>Sciaenidae</taxon>
        <taxon>Collichthys</taxon>
    </lineage>
</organism>
<dbReference type="InterPro" id="IPR000725">
    <property type="entry name" value="Olfact_rcpt"/>
</dbReference>
<keyword evidence="4 13" id="KW-0812">Transmembrane</keyword>
<keyword evidence="11" id="KW-0325">Glycoprotein</keyword>
<dbReference type="Gene3D" id="1.20.1070.10">
    <property type="entry name" value="Rhodopsin 7-helix transmembrane proteins"/>
    <property type="match status" value="1"/>
</dbReference>
<dbReference type="FunFam" id="1.20.1070.10:FF:000024">
    <property type="entry name" value="Olfactory receptor"/>
    <property type="match status" value="1"/>
</dbReference>
<feature type="transmembrane region" description="Helical" evidence="14">
    <location>
        <begin position="56"/>
        <end position="76"/>
    </location>
</feature>
<comment type="subcellular location">
    <subcellularLocation>
        <location evidence="1 14">Cell membrane</location>
        <topology evidence="1 14">Multi-pass membrane protein</topology>
    </subcellularLocation>
</comment>
<keyword evidence="5 14" id="KW-0552">Olfaction</keyword>
<name>A0A4V6AM71_COLLU</name>
<evidence type="ECO:0000256" key="10">
    <source>
        <dbReference type="ARBA" id="ARBA00023170"/>
    </source>
</evidence>
<keyword evidence="3 14" id="KW-0716">Sensory transduction</keyword>
<evidence type="ECO:0000256" key="7">
    <source>
        <dbReference type="ARBA" id="ARBA00023040"/>
    </source>
</evidence>
<dbReference type="PRINTS" id="PR00245">
    <property type="entry name" value="OLFACTORYR"/>
</dbReference>
<feature type="transmembrane region" description="Helical" evidence="14">
    <location>
        <begin position="200"/>
        <end position="218"/>
    </location>
</feature>
<evidence type="ECO:0000313" key="17">
    <source>
        <dbReference type="Proteomes" id="UP000298787"/>
    </source>
</evidence>
<gene>
    <name evidence="16" type="ORF">D9C73_001244</name>
</gene>
<keyword evidence="2 14" id="KW-1003">Cell membrane</keyword>
<evidence type="ECO:0000256" key="6">
    <source>
        <dbReference type="ARBA" id="ARBA00022989"/>
    </source>
</evidence>
<keyword evidence="12 13" id="KW-0807">Transducer</keyword>
<evidence type="ECO:0000256" key="14">
    <source>
        <dbReference type="RuleBase" id="RU363047"/>
    </source>
</evidence>
<keyword evidence="9" id="KW-1015">Disulfide bond</keyword>
<feature type="transmembrane region" description="Helical" evidence="14">
    <location>
        <begin position="139"/>
        <end position="159"/>
    </location>
</feature>
<feature type="transmembrane region" description="Helical" evidence="14">
    <location>
        <begin position="270"/>
        <end position="288"/>
    </location>
</feature>
<dbReference type="PANTHER" id="PTHR26451">
    <property type="entry name" value="G_PROTEIN_RECEP_F1_2 DOMAIN-CONTAINING PROTEIN"/>
    <property type="match status" value="1"/>
</dbReference>
<evidence type="ECO:0000256" key="3">
    <source>
        <dbReference type="ARBA" id="ARBA00022606"/>
    </source>
</evidence>
<accession>A0A4V6AM71</accession>
<dbReference type="GO" id="GO:0004984">
    <property type="term" value="F:olfactory receptor activity"/>
    <property type="evidence" value="ECO:0007669"/>
    <property type="project" value="InterPro"/>
</dbReference>
<feature type="transmembrane region" description="Helical" evidence="14">
    <location>
        <begin position="239"/>
        <end position="258"/>
    </location>
</feature>
<evidence type="ECO:0000256" key="9">
    <source>
        <dbReference type="ARBA" id="ARBA00023157"/>
    </source>
</evidence>
<evidence type="ECO:0000256" key="1">
    <source>
        <dbReference type="ARBA" id="ARBA00004651"/>
    </source>
</evidence>
<dbReference type="SUPFAM" id="SSF81321">
    <property type="entry name" value="Family A G protein-coupled receptor-like"/>
    <property type="match status" value="1"/>
</dbReference>
<keyword evidence="10 13" id="KW-0675">Receptor</keyword>
<sequence length="306" mass="35009">MDNSSVITVFTLSGLRGTTNYRVTLFVLTLLCYCVIWLVNVTIIVTIILDKRLYEPMYIFLCNLCINGLYGTTGFYPKFLIDLLSTTHVISYAGCLLQGFVLHSSVSADVSMLVLMAYDRYVAICQPLVYHSVMTTQRVCVFIFFSWLIPLYLVFMSSITTARLRLCGSHIPKIYCINYLVGKLACTPSIGNVIIPAFNYSFYSGHFIFIIWSYVYLVKTSQTSKESRSKFMQTCLPHLICLIILLFSLCFDLLYMRFGSQVSQSLQNFMAMEFLLVPPIINPLIYGFKLTQIRNKILQFLCGKRL</sequence>
<evidence type="ECO:0000256" key="2">
    <source>
        <dbReference type="ARBA" id="ARBA00022475"/>
    </source>
</evidence>
<feature type="transmembrane region" description="Helical" evidence="14">
    <location>
        <begin position="25"/>
        <end position="49"/>
    </location>
</feature>
<evidence type="ECO:0000256" key="13">
    <source>
        <dbReference type="RuleBase" id="RU000688"/>
    </source>
</evidence>
<dbReference type="Pfam" id="PF13853">
    <property type="entry name" value="7tm_4"/>
    <property type="match status" value="1"/>
</dbReference>
<feature type="domain" description="G-protein coupled receptors family 1 profile" evidence="15">
    <location>
        <begin position="39"/>
        <end position="286"/>
    </location>
</feature>
<dbReference type="GO" id="GO:0005549">
    <property type="term" value="F:odorant binding"/>
    <property type="evidence" value="ECO:0007669"/>
    <property type="project" value="TreeGrafter"/>
</dbReference>
<evidence type="ECO:0000259" key="15">
    <source>
        <dbReference type="PROSITE" id="PS50262"/>
    </source>
</evidence>
<evidence type="ECO:0000256" key="11">
    <source>
        <dbReference type="ARBA" id="ARBA00023180"/>
    </source>
</evidence>
<dbReference type="EMBL" id="CM014079">
    <property type="protein sequence ID" value="TKS67432.1"/>
    <property type="molecule type" value="Genomic_DNA"/>
</dbReference>
<dbReference type="PANTHER" id="PTHR26451:SF871">
    <property type="entry name" value="ODORANT RECEPTOR-RELATED"/>
    <property type="match status" value="1"/>
</dbReference>
<reference evidence="16 17" key="1">
    <citation type="submission" date="2019-01" db="EMBL/GenBank/DDBJ databases">
        <title>Genome Assembly of Collichthys lucidus.</title>
        <authorList>
            <person name="Cai M."/>
            <person name="Xiao S."/>
        </authorList>
    </citation>
    <scope>NUCLEOTIDE SEQUENCE [LARGE SCALE GENOMIC DNA]</scope>
    <source>
        <strain evidence="16">JT15FE1705JMU</strain>
        <tissue evidence="16">Muscle</tissue>
    </source>
</reference>
<evidence type="ECO:0000313" key="16">
    <source>
        <dbReference type="EMBL" id="TKS67432.1"/>
    </source>
</evidence>
<protein>
    <recommendedName>
        <fullName evidence="14">Olfactory receptor</fullName>
    </recommendedName>
</protein>
<dbReference type="InterPro" id="IPR017452">
    <property type="entry name" value="GPCR_Rhodpsn_7TM"/>
</dbReference>
<dbReference type="AlphaFoldDB" id="A0A4V6AM71"/>
<dbReference type="InterPro" id="IPR000276">
    <property type="entry name" value="GPCR_Rhodpsn"/>
</dbReference>
<keyword evidence="6 14" id="KW-1133">Transmembrane helix</keyword>
<proteinExistence type="inferred from homology"/>
<evidence type="ECO:0000256" key="8">
    <source>
        <dbReference type="ARBA" id="ARBA00023136"/>
    </source>
</evidence>
<dbReference type="Proteomes" id="UP000298787">
    <property type="component" value="Chromosome 2"/>
</dbReference>
<dbReference type="STRING" id="240159.A0A4V6AM71"/>
<dbReference type="GO" id="GO:0004930">
    <property type="term" value="F:G protein-coupled receptor activity"/>
    <property type="evidence" value="ECO:0007669"/>
    <property type="project" value="UniProtKB-KW"/>
</dbReference>
<keyword evidence="7 13" id="KW-0297">G-protein coupled receptor</keyword>